<dbReference type="SMART" id="SM00046">
    <property type="entry name" value="DAGKc"/>
    <property type="match status" value="1"/>
</dbReference>
<dbReference type="GO" id="GO:0005524">
    <property type="term" value="F:ATP binding"/>
    <property type="evidence" value="ECO:0007669"/>
    <property type="project" value="UniProtKB-KW"/>
</dbReference>
<dbReference type="NCBIfam" id="TIGR00147">
    <property type="entry name" value="YegS/Rv2252/BmrU family lipid kinase"/>
    <property type="match status" value="1"/>
</dbReference>
<keyword evidence="2" id="KW-0444">Lipid biosynthesis</keyword>
<keyword evidence="3" id="KW-0808">Transferase</keyword>
<keyword evidence="8" id="KW-0460">Magnesium</keyword>
<dbReference type="AlphaFoldDB" id="A0A2T0XPR7"/>
<keyword evidence="14" id="KW-1185">Reference proteome</keyword>
<dbReference type="OrthoDB" id="9786026at2"/>
<protein>
    <submittedName>
        <fullName evidence="13">YegS/Rv2252/BmrU family lipid kinase</fullName>
    </submittedName>
</protein>
<evidence type="ECO:0000256" key="10">
    <source>
        <dbReference type="ARBA" id="ARBA00023209"/>
    </source>
</evidence>
<dbReference type="InterPro" id="IPR005218">
    <property type="entry name" value="Diacylglycerol/lipid_kinase"/>
</dbReference>
<evidence type="ECO:0000256" key="6">
    <source>
        <dbReference type="ARBA" id="ARBA00022777"/>
    </source>
</evidence>
<dbReference type="InterPro" id="IPR001206">
    <property type="entry name" value="Diacylglycerol_kinase_cat_dom"/>
</dbReference>
<gene>
    <name evidence="13" type="ORF">DFO77_11930</name>
</gene>
<dbReference type="Gene3D" id="2.60.200.40">
    <property type="match status" value="1"/>
</dbReference>
<dbReference type="PROSITE" id="PS50146">
    <property type="entry name" value="DAGK"/>
    <property type="match status" value="1"/>
</dbReference>
<dbReference type="STRING" id="1168289.GCA_000259075_00696"/>
<dbReference type="EMBL" id="QPIZ01000019">
    <property type="protein sequence ID" value="RCW31064.1"/>
    <property type="molecule type" value="Genomic_DNA"/>
</dbReference>
<evidence type="ECO:0000256" key="4">
    <source>
        <dbReference type="ARBA" id="ARBA00022723"/>
    </source>
</evidence>
<dbReference type="InterPro" id="IPR050187">
    <property type="entry name" value="Lipid_Phosphate_FormReg"/>
</dbReference>
<dbReference type="GO" id="GO:0008654">
    <property type="term" value="P:phospholipid biosynthetic process"/>
    <property type="evidence" value="ECO:0007669"/>
    <property type="project" value="UniProtKB-KW"/>
</dbReference>
<keyword evidence="11" id="KW-1208">Phospholipid metabolism</keyword>
<keyword evidence="9" id="KW-0443">Lipid metabolism</keyword>
<comment type="cofactor">
    <cofactor evidence="1">
        <name>Mg(2+)</name>
        <dbReference type="ChEBI" id="CHEBI:18420"/>
    </cofactor>
</comment>
<dbReference type="InterPro" id="IPR045540">
    <property type="entry name" value="YegS/DAGK_C"/>
</dbReference>
<proteinExistence type="predicted"/>
<evidence type="ECO:0000313" key="14">
    <source>
        <dbReference type="Proteomes" id="UP000252733"/>
    </source>
</evidence>
<dbReference type="GO" id="GO:0016301">
    <property type="term" value="F:kinase activity"/>
    <property type="evidence" value="ECO:0007669"/>
    <property type="project" value="UniProtKB-KW"/>
</dbReference>
<evidence type="ECO:0000256" key="2">
    <source>
        <dbReference type="ARBA" id="ARBA00022516"/>
    </source>
</evidence>
<evidence type="ECO:0000259" key="12">
    <source>
        <dbReference type="PROSITE" id="PS50146"/>
    </source>
</evidence>
<dbReference type="RefSeq" id="WP_106152327.1">
    <property type="nucleotide sequence ID" value="NZ_PVTS01000004.1"/>
</dbReference>
<dbReference type="Proteomes" id="UP000252733">
    <property type="component" value="Unassembled WGS sequence"/>
</dbReference>
<comment type="caution">
    <text evidence="13">The sequence shown here is derived from an EMBL/GenBank/DDBJ whole genome shotgun (WGS) entry which is preliminary data.</text>
</comment>
<dbReference type="InterPro" id="IPR016064">
    <property type="entry name" value="NAD/diacylglycerol_kinase_sf"/>
</dbReference>
<dbReference type="InterPro" id="IPR017438">
    <property type="entry name" value="ATP-NAD_kinase_N"/>
</dbReference>
<keyword evidence="6 13" id="KW-0418">Kinase</keyword>
<name>A0A2T0XPR7_9BACT</name>
<evidence type="ECO:0000256" key="5">
    <source>
        <dbReference type="ARBA" id="ARBA00022741"/>
    </source>
</evidence>
<evidence type="ECO:0000256" key="8">
    <source>
        <dbReference type="ARBA" id="ARBA00022842"/>
    </source>
</evidence>
<evidence type="ECO:0000256" key="11">
    <source>
        <dbReference type="ARBA" id="ARBA00023264"/>
    </source>
</evidence>
<keyword evidence="5" id="KW-0547">Nucleotide-binding</keyword>
<accession>A0A2T0XPR7</accession>
<feature type="domain" description="DAGKc" evidence="12">
    <location>
        <begin position="1"/>
        <end position="129"/>
    </location>
</feature>
<evidence type="ECO:0000256" key="9">
    <source>
        <dbReference type="ARBA" id="ARBA00023098"/>
    </source>
</evidence>
<dbReference type="GO" id="GO:0005886">
    <property type="term" value="C:plasma membrane"/>
    <property type="evidence" value="ECO:0007669"/>
    <property type="project" value="TreeGrafter"/>
</dbReference>
<evidence type="ECO:0000256" key="1">
    <source>
        <dbReference type="ARBA" id="ARBA00001946"/>
    </source>
</evidence>
<dbReference type="PANTHER" id="PTHR12358">
    <property type="entry name" value="SPHINGOSINE KINASE"/>
    <property type="match status" value="1"/>
</dbReference>
<evidence type="ECO:0000256" key="7">
    <source>
        <dbReference type="ARBA" id="ARBA00022840"/>
    </source>
</evidence>
<dbReference type="Pfam" id="PF00781">
    <property type="entry name" value="DAGK_cat"/>
    <property type="match status" value="1"/>
</dbReference>
<dbReference type="SUPFAM" id="SSF111331">
    <property type="entry name" value="NAD kinase/diacylglycerol kinase-like"/>
    <property type="match status" value="1"/>
</dbReference>
<dbReference type="GO" id="GO:0046872">
    <property type="term" value="F:metal ion binding"/>
    <property type="evidence" value="ECO:0007669"/>
    <property type="project" value="UniProtKB-KW"/>
</dbReference>
<evidence type="ECO:0000256" key="3">
    <source>
        <dbReference type="ARBA" id="ARBA00022679"/>
    </source>
</evidence>
<dbReference type="PANTHER" id="PTHR12358:SF106">
    <property type="entry name" value="LIPID KINASE YEGS"/>
    <property type="match status" value="1"/>
</dbReference>
<dbReference type="Gene3D" id="3.40.50.10330">
    <property type="entry name" value="Probable inorganic polyphosphate/atp-NAD kinase, domain 1"/>
    <property type="match status" value="1"/>
</dbReference>
<keyword evidence="7" id="KW-0067">ATP-binding</keyword>
<evidence type="ECO:0000313" key="13">
    <source>
        <dbReference type="EMBL" id="RCW31064.1"/>
    </source>
</evidence>
<keyword evidence="10" id="KW-0594">Phospholipid biosynthesis</keyword>
<sequence length="312" mass="34432">MKKKALYIINPASGIGRQKDMAKLIQNETDASRLDIEILFSKHPDHAFEISRQAAGNFDIVVAVGGDGTVNEVGRGLLNTETALGILPTGSGNGLARFLQMPFKVNKALDVINHGNIKSIDAIKINDYYSLNVAGIGFDAYISHQFAHKKKRGPLAYMQLISKEFPKYKSDHYKIEIDGELTELDAFLISFANSSQYGNNFHIAPQARIDDGLIDVCLIKDFPKYTAPALLISLVDQSIDKSKYDKIVKARKITINHPHPLLGHVDGEPVNLGKTVNIDIMPLALKVVVPPIHLRQTSNILQPLMEMIPLGM</sequence>
<dbReference type="Pfam" id="PF19279">
    <property type="entry name" value="YegS_C"/>
    <property type="match status" value="1"/>
</dbReference>
<reference evidence="13 14" key="1">
    <citation type="submission" date="2018-07" db="EMBL/GenBank/DDBJ databases">
        <title>Freshwater and sediment microbial communities from various areas in North America, analyzing microbe dynamics in response to fracking.</title>
        <authorList>
            <person name="Lamendella R."/>
        </authorList>
    </citation>
    <scope>NUCLEOTIDE SEQUENCE [LARGE SCALE GENOMIC DNA]</scope>
    <source>
        <strain evidence="13 14">160A</strain>
    </source>
</reference>
<organism evidence="13 14">
    <name type="scientific">Marinilabilia salmonicolor</name>
    <dbReference type="NCBI Taxonomy" id="989"/>
    <lineage>
        <taxon>Bacteria</taxon>
        <taxon>Pseudomonadati</taxon>
        <taxon>Bacteroidota</taxon>
        <taxon>Bacteroidia</taxon>
        <taxon>Marinilabiliales</taxon>
        <taxon>Marinilabiliaceae</taxon>
        <taxon>Marinilabilia</taxon>
    </lineage>
</organism>
<keyword evidence="4" id="KW-0479">Metal-binding</keyword>